<comment type="similarity">
    <text evidence="6">Belongs to the NnrD/CARKD family.</text>
</comment>
<dbReference type="Proteomes" id="UP000593663">
    <property type="component" value="Chromosome 2"/>
</dbReference>
<dbReference type="GO" id="GO:0052856">
    <property type="term" value="F:NAD(P)HX epimerase activity"/>
    <property type="evidence" value="ECO:0007669"/>
    <property type="project" value="TreeGrafter"/>
</dbReference>
<reference evidence="8 10" key="1">
    <citation type="journal article" date="2013" name="Biodegradation">
        <title>Occurrence of 4-tert-butylphenol (4-t-BP) biodegradation in an aquatic sample caused by the presence of Spirodela polyrrhiza and isolation of a 4-t-BP-utilizing bacterium.</title>
        <authorList>
            <person name="Ogata Y."/>
            <person name="Toyama T."/>
            <person name="Yu N."/>
            <person name="Wang X."/>
            <person name="Sei K."/>
            <person name="Ike M."/>
        </authorList>
    </citation>
    <scope>NUCLEOTIDE SEQUENCE [LARGE SCALE GENOMIC DNA]</scope>
    <source>
        <strain evidence="8 10">OMI</strain>
    </source>
</reference>
<dbReference type="InterPro" id="IPR000631">
    <property type="entry name" value="CARKD"/>
</dbReference>
<evidence type="ECO:0000256" key="2">
    <source>
        <dbReference type="ARBA" id="ARBA00022840"/>
    </source>
</evidence>
<feature type="binding site" evidence="6">
    <location>
        <position position="114"/>
    </location>
    <ligand>
        <name>(6S)-NADPHX</name>
        <dbReference type="ChEBI" id="CHEBI:64076"/>
    </ligand>
</feature>
<dbReference type="GO" id="GO:0005524">
    <property type="term" value="F:ATP binding"/>
    <property type="evidence" value="ECO:0007669"/>
    <property type="project" value="UniProtKB-KW"/>
</dbReference>
<dbReference type="CDD" id="cd01171">
    <property type="entry name" value="YXKO-related"/>
    <property type="match status" value="1"/>
</dbReference>
<organism evidence="8 10">
    <name type="scientific">Sphingobium fuliginis (strain ATCC 27551)</name>
    <dbReference type="NCBI Taxonomy" id="336203"/>
    <lineage>
        <taxon>Bacteria</taxon>
        <taxon>Pseudomonadati</taxon>
        <taxon>Pseudomonadota</taxon>
        <taxon>Alphaproteobacteria</taxon>
        <taxon>Sphingomonadales</taxon>
        <taxon>Sphingomonadaceae</taxon>
        <taxon>Sphingobium</taxon>
    </lineage>
</organism>
<reference evidence="8 10" key="2">
    <citation type="journal article" date="2013" name="Environ. Sci. Technol.">
        <title>The 4-tert-butylphenol-utilizing bacterium Sphingobium fuliginis OMI can degrade bisphenols via phenolic ring hydroxylation and meta-cleavage pathway.</title>
        <authorList>
            <person name="Ogata Y."/>
            <person name="Goda S."/>
            <person name="Toyama T."/>
            <person name="Sei K."/>
            <person name="Ike M."/>
        </authorList>
    </citation>
    <scope>NUCLEOTIDE SEQUENCE [LARGE SCALE GENOMIC DNA]</scope>
    <source>
        <strain evidence="8 10">OMI</strain>
    </source>
</reference>
<dbReference type="InterPro" id="IPR029056">
    <property type="entry name" value="Ribokinase-like"/>
</dbReference>
<keyword evidence="1 6" id="KW-0547">Nucleotide-binding</keyword>
<feature type="binding site" evidence="6">
    <location>
        <begin position="204"/>
        <end position="208"/>
    </location>
    <ligand>
        <name>AMP</name>
        <dbReference type="ChEBI" id="CHEBI:456215"/>
    </ligand>
</feature>
<keyword evidence="3 6" id="KW-0521">NADP</keyword>
<dbReference type="PROSITE" id="PS51383">
    <property type="entry name" value="YJEF_C_3"/>
    <property type="match status" value="1"/>
</dbReference>
<evidence type="ECO:0000256" key="1">
    <source>
        <dbReference type="ARBA" id="ARBA00022741"/>
    </source>
</evidence>
<feature type="binding site" evidence="6">
    <location>
        <position position="167"/>
    </location>
    <ligand>
        <name>(6S)-NADPHX</name>
        <dbReference type="ChEBI" id="CHEBI:64076"/>
    </ligand>
</feature>
<comment type="function">
    <text evidence="6">Catalyzes the dehydration of the S-form of NAD(P)HX at the expense of ADP, which is converted to AMP. Together with NAD(P)HX epimerase, which catalyzes the epimerization of the S- and R-forms, the enzyme allows the repair of both epimers of NAD(P)HX, a damaged form of NAD(P)H that is a result of enzymatic or heat-dependent hydration.</text>
</comment>
<name>A0A292ZMB0_SPHSA</name>
<evidence type="ECO:0000256" key="5">
    <source>
        <dbReference type="ARBA" id="ARBA00023239"/>
    </source>
</evidence>
<keyword evidence="2 6" id="KW-0067">ATP-binding</keyword>
<comment type="catalytic activity">
    <reaction evidence="6">
        <text>(6S)-NADHX + ADP = AMP + phosphate + NADH + H(+)</text>
        <dbReference type="Rhea" id="RHEA:32223"/>
        <dbReference type="ChEBI" id="CHEBI:15378"/>
        <dbReference type="ChEBI" id="CHEBI:43474"/>
        <dbReference type="ChEBI" id="CHEBI:57945"/>
        <dbReference type="ChEBI" id="CHEBI:64074"/>
        <dbReference type="ChEBI" id="CHEBI:456215"/>
        <dbReference type="ChEBI" id="CHEBI:456216"/>
        <dbReference type="EC" id="4.2.1.136"/>
    </reaction>
</comment>
<reference evidence="9" key="6">
    <citation type="journal article" date="2021" name="Microbiol. Resour. Announc.">
        <title>Complete Genome Sequence of Sphingobium barthaii KK22, a High-Molecular-Weight Polycyclic Aromatic Hydrocarbon-Degrading Soil Bacterium.</title>
        <authorList>
            <person name="Mori J.F."/>
            <person name="Kanaly R.A."/>
        </authorList>
    </citation>
    <scope>NUCLEOTIDE SEQUENCE</scope>
    <source>
        <strain evidence="9">KK22</strain>
    </source>
</reference>
<gene>
    <name evidence="6" type="primary">nnrD</name>
    <name evidence="9" type="ORF">H5V43_17115</name>
    <name evidence="8" type="ORF">SFOMI_4634</name>
</gene>
<comment type="catalytic activity">
    <reaction evidence="6">
        <text>(6S)-NADPHX + ADP = AMP + phosphate + NADPH + H(+)</text>
        <dbReference type="Rhea" id="RHEA:32235"/>
        <dbReference type="ChEBI" id="CHEBI:15378"/>
        <dbReference type="ChEBI" id="CHEBI:43474"/>
        <dbReference type="ChEBI" id="CHEBI:57783"/>
        <dbReference type="ChEBI" id="CHEBI:64076"/>
        <dbReference type="ChEBI" id="CHEBI:456215"/>
        <dbReference type="ChEBI" id="CHEBI:456216"/>
        <dbReference type="EC" id="4.2.1.136"/>
    </reaction>
</comment>
<dbReference type="KEGG" id="sbar:H5V43_17115"/>
<evidence type="ECO:0000313" key="9">
    <source>
        <dbReference type="EMBL" id="QOT73876.1"/>
    </source>
</evidence>
<evidence type="ECO:0000259" key="7">
    <source>
        <dbReference type="PROSITE" id="PS51383"/>
    </source>
</evidence>
<dbReference type="Gene3D" id="3.40.1190.20">
    <property type="match status" value="1"/>
</dbReference>
<feature type="binding site" evidence="6">
    <location>
        <position position="234"/>
    </location>
    <ligand>
        <name>(6S)-NADPHX</name>
        <dbReference type="ChEBI" id="CHEBI:64076"/>
    </ligand>
</feature>
<feature type="domain" description="YjeF C-terminal" evidence="7">
    <location>
        <begin position="8"/>
        <end position="293"/>
    </location>
</feature>
<evidence type="ECO:0000256" key="6">
    <source>
        <dbReference type="HAMAP-Rule" id="MF_01965"/>
    </source>
</evidence>
<dbReference type="NCBIfam" id="TIGR00196">
    <property type="entry name" value="yjeF_cterm"/>
    <property type="match status" value="1"/>
</dbReference>
<reference evidence="8" key="4">
    <citation type="submission" date="2017-10" db="EMBL/GenBank/DDBJ databases">
        <authorList>
            <person name="Banno H."/>
            <person name="Chua N.-H."/>
        </authorList>
    </citation>
    <scope>NUCLEOTIDE SEQUENCE</scope>
    <source>
        <strain evidence="8">OMI</strain>
    </source>
</reference>
<dbReference type="RefSeq" id="WP_025548722.1">
    <property type="nucleotide sequence ID" value="NZ_BATN01000026.1"/>
</dbReference>
<dbReference type="InterPro" id="IPR017953">
    <property type="entry name" value="Carbohydrate_kinase_pred_CS"/>
</dbReference>
<dbReference type="PROSITE" id="PS01050">
    <property type="entry name" value="YJEF_C_2"/>
    <property type="match status" value="1"/>
</dbReference>
<accession>A0A292ZMB0</accession>
<dbReference type="GO" id="GO:0052855">
    <property type="term" value="F:ADP-dependent NAD(P)H-hydrate dehydratase activity"/>
    <property type="evidence" value="ECO:0007669"/>
    <property type="project" value="UniProtKB-UniRule"/>
</dbReference>
<comment type="subunit">
    <text evidence="6">Homotetramer.</text>
</comment>
<reference evidence="11" key="5">
    <citation type="submission" date="2020-08" db="EMBL/GenBank/DDBJ databases">
        <title>Complete genome sequence of Sphingobium barthaii strain KK22, a high-molecular-weight polycyclic aromatic hydrocarbon-degrading soil bacterium.</title>
        <authorList>
            <person name="Mori J.F."/>
            <person name="Kanaly R.A."/>
        </authorList>
    </citation>
    <scope>NUCLEOTIDE SEQUENCE [LARGE SCALE GENOMIC DNA]</scope>
    <source>
        <strain evidence="11">KK22</strain>
    </source>
</reference>
<dbReference type="EC" id="4.2.1.136" evidence="6"/>
<keyword evidence="5 6" id="KW-0456">Lyase</keyword>
<dbReference type="Proteomes" id="UP000221538">
    <property type="component" value="Unassembled WGS sequence"/>
</dbReference>
<dbReference type="PANTHER" id="PTHR12592:SF0">
    <property type="entry name" value="ATP-DEPENDENT (S)-NAD(P)H-HYDRATE DEHYDRATASE"/>
    <property type="match status" value="1"/>
</dbReference>
<comment type="cofactor">
    <cofactor evidence="6">
        <name>Mg(2+)</name>
        <dbReference type="ChEBI" id="CHEBI:18420"/>
    </cofactor>
</comment>
<reference evidence="8" key="3">
    <citation type="submission" date="2017-10" db="EMBL/GenBank/DDBJ databases">
        <title>Bioaugmenting a lab-scale membrane bioreactor with Sphingobium fuliginis OMI to degrade 4-tert-butylphenol.</title>
        <authorList>
            <person name="Takada K."/>
            <person name="Shiba T."/>
            <person name="Soda S."/>
            <person name="Inoue D."/>
            <person name="Miyake M."/>
            <person name="Eguchi M."/>
            <person name="Ike M."/>
        </authorList>
    </citation>
    <scope>NUCLEOTIDE SEQUENCE</scope>
    <source>
        <strain evidence="8">OMI</strain>
    </source>
</reference>
<dbReference type="EMBL" id="CP060036">
    <property type="protein sequence ID" value="QOT73876.1"/>
    <property type="molecule type" value="Genomic_DNA"/>
</dbReference>
<dbReference type="AlphaFoldDB" id="A0A292ZMB0"/>
<dbReference type="GO" id="GO:0110051">
    <property type="term" value="P:metabolite repair"/>
    <property type="evidence" value="ECO:0007669"/>
    <property type="project" value="TreeGrafter"/>
</dbReference>
<feature type="binding site" evidence="6">
    <location>
        <position position="43"/>
    </location>
    <ligand>
        <name>(6S)-NADPHX</name>
        <dbReference type="ChEBI" id="CHEBI:64076"/>
    </ligand>
</feature>
<evidence type="ECO:0000313" key="11">
    <source>
        <dbReference type="Proteomes" id="UP000593663"/>
    </source>
</evidence>
<dbReference type="Pfam" id="PF01256">
    <property type="entry name" value="Carb_kinase"/>
    <property type="match status" value="1"/>
</dbReference>
<dbReference type="EMBL" id="BEWI01000032">
    <property type="protein sequence ID" value="GAY24056.1"/>
    <property type="molecule type" value="Genomic_DNA"/>
</dbReference>
<feature type="binding site" evidence="6">
    <location>
        <position position="233"/>
    </location>
    <ligand>
        <name>AMP</name>
        <dbReference type="ChEBI" id="CHEBI:456215"/>
    </ligand>
</feature>
<evidence type="ECO:0000256" key="3">
    <source>
        <dbReference type="ARBA" id="ARBA00022857"/>
    </source>
</evidence>
<dbReference type="SUPFAM" id="SSF53613">
    <property type="entry name" value="Ribokinase-like"/>
    <property type="match status" value="1"/>
</dbReference>
<evidence type="ECO:0000313" key="8">
    <source>
        <dbReference type="EMBL" id="GAY24056.1"/>
    </source>
</evidence>
<evidence type="ECO:0000313" key="10">
    <source>
        <dbReference type="Proteomes" id="UP000221538"/>
    </source>
</evidence>
<sequence>MSPPRIDRRWLRDHPLPGLADASDKNERGRVVVIGGAEFVPGALRLTGEAALRAGAGKVQLATVQSVATALGVLVPEASMLALPSDRNGEIAAQAVAMLEAHVGRCDAMVLGPGMSVSDRTDTLVARLLASPRHGLGVVLDAAALTSARDLAAVIASHEGRVIMTPHRGEMAIFAGMDEAAVAADPEGVAADMAGRFRSVILLKGQESILADPSGRLLRFDGGCVGLATAGSGDVLAGIIGGLLARGADPFRAAAWGCWLHGAAGRALSEEIGRIGFLARELAAIVPRLLDETMTAPQDG</sequence>
<dbReference type="HAMAP" id="MF_01965">
    <property type="entry name" value="NADHX_dehydratase"/>
    <property type="match status" value="1"/>
</dbReference>
<evidence type="ECO:0000256" key="4">
    <source>
        <dbReference type="ARBA" id="ARBA00023027"/>
    </source>
</evidence>
<dbReference type="GO" id="GO:0046496">
    <property type="term" value="P:nicotinamide nucleotide metabolic process"/>
    <property type="evidence" value="ECO:0007669"/>
    <property type="project" value="UniProtKB-UniRule"/>
</dbReference>
<keyword evidence="4 6" id="KW-0520">NAD</keyword>
<protein>
    <recommendedName>
        <fullName evidence="6">ADP-dependent (S)-NAD(P)H-hydrate dehydratase</fullName>
        <ecNumber evidence="6">4.2.1.136</ecNumber>
    </recommendedName>
    <alternativeName>
        <fullName evidence="6">ADP-dependent NAD(P)HX dehydratase</fullName>
    </alternativeName>
</protein>
<proteinExistence type="inferred from homology"/>
<dbReference type="PANTHER" id="PTHR12592">
    <property type="entry name" value="ATP-DEPENDENT (S)-NAD(P)H-HYDRATE DEHYDRATASE FAMILY MEMBER"/>
    <property type="match status" value="1"/>
</dbReference>